<evidence type="ECO:0000256" key="6">
    <source>
        <dbReference type="ARBA" id="ARBA00022694"/>
    </source>
</evidence>
<dbReference type="Gene3D" id="1.25.40.10">
    <property type="entry name" value="Tetratricopeptide repeat domain"/>
    <property type="match status" value="1"/>
</dbReference>
<dbReference type="STRING" id="400727.A0A2T7NXU0"/>
<evidence type="ECO:0000256" key="8">
    <source>
        <dbReference type="ARBA" id="ARBA00022723"/>
    </source>
</evidence>
<proteinExistence type="inferred from homology"/>
<keyword evidence="7" id="KW-0540">Nuclease</keyword>
<evidence type="ECO:0000256" key="3">
    <source>
        <dbReference type="ARBA" id="ARBA00004173"/>
    </source>
</evidence>
<feature type="domain" description="PRORP" evidence="17">
    <location>
        <begin position="338"/>
        <end position="561"/>
    </location>
</feature>
<keyword evidence="10" id="KW-0862">Zinc</keyword>
<comment type="caution">
    <text evidence="18">The sequence shown here is derived from an EMBL/GenBank/DDBJ whole genome shotgun (WGS) entry which is preliminary data.</text>
</comment>
<dbReference type="GO" id="GO:0046872">
    <property type="term" value="F:metal ion binding"/>
    <property type="evidence" value="ECO:0007669"/>
    <property type="project" value="UniProtKB-KW"/>
</dbReference>
<gene>
    <name evidence="18" type="ORF">C0Q70_13649</name>
</gene>
<evidence type="ECO:0000256" key="2">
    <source>
        <dbReference type="ARBA" id="ARBA00001946"/>
    </source>
</evidence>
<keyword evidence="12" id="KW-0809">Transit peptide</keyword>
<dbReference type="InterPro" id="IPR033495">
    <property type="entry name" value="MRPP3_PIN_dom"/>
</dbReference>
<evidence type="ECO:0000256" key="15">
    <source>
        <dbReference type="ARBA" id="ARBA00044559"/>
    </source>
</evidence>
<dbReference type="EMBL" id="PZQS01000008">
    <property type="protein sequence ID" value="PVD25982.1"/>
    <property type="molecule type" value="Genomic_DNA"/>
</dbReference>
<evidence type="ECO:0000259" key="17">
    <source>
        <dbReference type="Pfam" id="PF16953"/>
    </source>
</evidence>
<feature type="region of interest" description="Disordered" evidence="16">
    <location>
        <begin position="37"/>
        <end position="59"/>
    </location>
</feature>
<evidence type="ECO:0000313" key="19">
    <source>
        <dbReference type="Proteomes" id="UP000245119"/>
    </source>
</evidence>
<sequence length="575" mass="65775">MLSAILGRVADKAVRNQRLVLSVKYLSLSVKQQQLTKVSDRKAHQRAGSGKETHATKNRTILPKVNNSHLDAFNVISAGYCEEEQEANDSKVCDDDDYDGNKDRTHHIAKSASLTAFQRKLQESRDFTLSHKEWKEFRNEAYAENPALQKSWETLCMQLMRHHACPQLATSLIDYIRSEASPNLITLALYIGLQGKHGAEDKESLIFKSYSEINKITNVFDSMTAKYLISGLSMTSKWRETLDILEIAKLTVSPGKSYYSPIVAAAFRNYDQDLAFKLLDEMAQKGMQPQNYVLLEILQVCKDIGDNTLLEKYFTYIWHYNWLPSQEDARELELHFTGGTCMACNHQLEKTELLADDFEALQKTFLEKALVGSNVYLKSNPKEVGIFEDFVQKNAPFDVVLDALNIAFKRGPKMFSKSRQLRDIVSYFAQKKHMRVLVIGRAHMLKWPQADMRYIQHHSKVFLTENVSSDDPFCLYATLASGKNCMFVSSDFMRDHKYNLDLHLKEVFVRWQKSRQILNFSCSNKGVSVKMPSMYDCGPVKDNRGWHLPYAVDNTSLKSTSQPVLCLRCCVQSLP</sequence>
<dbReference type="InterPro" id="IPR031595">
    <property type="entry name" value="PRORP_C"/>
</dbReference>
<keyword evidence="9" id="KW-0378">Hydrolase</keyword>
<evidence type="ECO:0000256" key="13">
    <source>
        <dbReference type="ARBA" id="ARBA00023128"/>
    </source>
</evidence>
<evidence type="ECO:0000256" key="10">
    <source>
        <dbReference type="ARBA" id="ARBA00022833"/>
    </source>
</evidence>
<comment type="similarity">
    <text evidence="4">Belongs to the PPR family. P subfamily.</text>
</comment>
<dbReference type="Gene3D" id="3.40.50.11980">
    <property type="match status" value="1"/>
</dbReference>
<reference evidence="18 19" key="1">
    <citation type="submission" date="2018-04" db="EMBL/GenBank/DDBJ databases">
        <title>The genome of golden apple snail Pomacea canaliculata provides insight into stress tolerance and invasive adaptation.</title>
        <authorList>
            <person name="Liu C."/>
            <person name="Liu B."/>
            <person name="Ren Y."/>
            <person name="Zhang Y."/>
            <person name="Wang H."/>
            <person name="Li S."/>
            <person name="Jiang F."/>
            <person name="Yin L."/>
            <person name="Zhang G."/>
            <person name="Qian W."/>
            <person name="Fan W."/>
        </authorList>
    </citation>
    <scope>NUCLEOTIDE SEQUENCE [LARGE SCALE GENOMIC DNA]</scope>
    <source>
        <strain evidence="18">SZHN2017</strain>
        <tissue evidence="18">Muscle</tissue>
    </source>
</reference>
<keyword evidence="8" id="KW-0479">Metal-binding</keyword>
<organism evidence="18 19">
    <name type="scientific">Pomacea canaliculata</name>
    <name type="common">Golden apple snail</name>
    <dbReference type="NCBI Taxonomy" id="400727"/>
    <lineage>
        <taxon>Eukaryota</taxon>
        <taxon>Metazoa</taxon>
        <taxon>Spiralia</taxon>
        <taxon>Lophotrochozoa</taxon>
        <taxon>Mollusca</taxon>
        <taxon>Gastropoda</taxon>
        <taxon>Caenogastropoda</taxon>
        <taxon>Architaenioglossa</taxon>
        <taxon>Ampullarioidea</taxon>
        <taxon>Ampullariidae</taxon>
        <taxon>Pomacea</taxon>
    </lineage>
</organism>
<evidence type="ECO:0000256" key="16">
    <source>
        <dbReference type="SAM" id="MobiDB-lite"/>
    </source>
</evidence>
<dbReference type="Proteomes" id="UP000245119">
    <property type="component" value="Linkage Group LG8"/>
</dbReference>
<evidence type="ECO:0000256" key="12">
    <source>
        <dbReference type="ARBA" id="ARBA00022946"/>
    </source>
</evidence>
<evidence type="ECO:0000256" key="4">
    <source>
        <dbReference type="ARBA" id="ARBA00007626"/>
    </source>
</evidence>
<dbReference type="GO" id="GO:0097745">
    <property type="term" value="P:mitochondrial tRNA 5'-end processing"/>
    <property type="evidence" value="ECO:0007669"/>
    <property type="project" value="TreeGrafter"/>
</dbReference>
<evidence type="ECO:0000313" key="18">
    <source>
        <dbReference type="EMBL" id="PVD25982.1"/>
    </source>
</evidence>
<protein>
    <recommendedName>
        <fullName evidence="14">Mitochondrial ribonuclease P catalytic subunit</fullName>
        <ecNumber evidence="5">3.1.26.5</ecNumber>
    </recommendedName>
    <alternativeName>
        <fullName evidence="15">Mitochondrial ribonuclease P protein 3</fullName>
    </alternativeName>
</protein>
<evidence type="ECO:0000256" key="1">
    <source>
        <dbReference type="ARBA" id="ARBA00000928"/>
    </source>
</evidence>
<dbReference type="CDD" id="cd18718">
    <property type="entry name" value="PIN_PRORP"/>
    <property type="match status" value="1"/>
</dbReference>
<comment type="catalytic activity">
    <reaction evidence="1">
        <text>Endonucleolytic cleavage of RNA, removing 5'-extranucleotides from tRNA precursor.</text>
        <dbReference type="EC" id="3.1.26.5"/>
    </reaction>
</comment>
<dbReference type="AlphaFoldDB" id="A0A2T7NXU0"/>
<keyword evidence="6" id="KW-0819">tRNA processing</keyword>
<evidence type="ECO:0000256" key="14">
    <source>
        <dbReference type="ARBA" id="ARBA00044536"/>
    </source>
</evidence>
<name>A0A2T7NXU0_POMCA</name>
<evidence type="ECO:0000256" key="7">
    <source>
        <dbReference type="ARBA" id="ARBA00022722"/>
    </source>
</evidence>
<dbReference type="Pfam" id="PF16953">
    <property type="entry name" value="PRORP"/>
    <property type="match status" value="1"/>
</dbReference>
<dbReference type="GO" id="GO:0001682">
    <property type="term" value="P:tRNA 5'-leader removal"/>
    <property type="evidence" value="ECO:0007669"/>
    <property type="project" value="TreeGrafter"/>
</dbReference>
<evidence type="ECO:0000256" key="5">
    <source>
        <dbReference type="ARBA" id="ARBA00012179"/>
    </source>
</evidence>
<evidence type="ECO:0000256" key="9">
    <source>
        <dbReference type="ARBA" id="ARBA00022801"/>
    </source>
</evidence>
<comment type="cofactor">
    <cofactor evidence="2">
        <name>Mg(2+)</name>
        <dbReference type="ChEBI" id="CHEBI:18420"/>
    </cofactor>
</comment>
<keyword evidence="19" id="KW-1185">Reference proteome</keyword>
<dbReference type="EC" id="3.1.26.5" evidence="5"/>
<dbReference type="InterPro" id="IPR011990">
    <property type="entry name" value="TPR-like_helical_dom_sf"/>
</dbReference>
<dbReference type="GO" id="GO:0030678">
    <property type="term" value="C:mitochondrial ribonuclease P complex"/>
    <property type="evidence" value="ECO:0007669"/>
    <property type="project" value="TreeGrafter"/>
</dbReference>
<accession>A0A2T7NXU0</accession>
<dbReference type="PANTHER" id="PTHR13547">
    <property type="match status" value="1"/>
</dbReference>
<keyword evidence="13" id="KW-0496">Mitochondrion</keyword>
<dbReference type="OrthoDB" id="46913at2759"/>
<comment type="subcellular location">
    <subcellularLocation>
        <location evidence="3">Mitochondrion</location>
    </subcellularLocation>
</comment>
<evidence type="ECO:0000256" key="11">
    <source>
        <dbReference type="ARBA" id="ARBA00022842"/>
    </source>
</evidence>
<dbReference type="GO" id="GO:0004526">
    <property type="term" value="F:ribonuclease P activity"/>
    <property type="evidence" value="ECO:0007669"/>
    <property type="project" value="UniProtKB-EC"/>
</dbReference>
<keyword evidence="11" id="KW-0460">Magnesium</keyword>
<dbReference type="PANTHER" id="PTHR13547:SF1">
    <property type="entry name" value="MITOCHONDRIAL RIBONUCLEASE P CATALYTIC SUBUNIT"/>
    <property type="match status" value="1"/>
</dbReference>